<dbReference type="PROSITE" id="PS51257">
    <property type="entry name" value="PROKAR_LIPOPROTEIN"/>
    <property type="match status" value="1"/>
</dbReference>
<gene>
    <name evidence="1" type="ORF">ACFOSX_11505</name>
</gene>
<dbReference type="Gene3D" id="2.60.120.200">
    <property type="match status" value="1"/>
</dbReference>
<dbReference type="EMBL" id="JBHSAT010000021">
    <property type="protein sequence ID" value="MFC3877852.1"/>
    <property type="molecule type" value="Genomic_DNA"/>
</dbReference>
<protein>
    <submittedName>
        <fullName evidence="1">LamG domain-containing protein</fullName>
    </submittedName>
</protein>
<dbReference type="InterPro" id="IPR013320">
    <property type="entry name" value="ConA-like_dom_sf"/>
</dbReference>
<keyword evidence="2" id="KW-1185">Reference proteome</keyword>
<sequence length="253" mass="27864">MDKILKTSLLISILLIFGCNNSDEQNEIQQLDCLPTGLQNGVVAFYPFNSGSINDESGNNNNLANTTTASATIDRNGNTNCAYQFNSNNNEFLTLSNPTFLNGIQSGGFSISMWYLSENEGAGLMSRGNDFGNCAGGIGEWNLSLWDNNWPVFFINSYRSIGVTPNPEIVQLNEWHHLVVTSDITDLKIYQDGILIEDNENVICNSGPTPSLNMGDLFIGEFLSGKLDDIIIYNILLTQTEITELYNLTPCCS</sequence>
<comment type="caution">
    <text evidence="1">The sequence shown here is derived from an EMBL/GenBank/DDBJ whole genome shotgun (WGS) entry which is preliminary data.</text>
</comment>
<evidence type="ECO:0000313" key="2">
    <source>
        <dbReference type="Proteomes" id="UP001595812"/>
    </source>
</evidence>
<reference evidence="2" key="1">
    <citation type="journal article" date="2019" name="Int. J. Syst. Evol. Microbiol.">
        <title>The Global Catalogue of Microorganisms (GCM) 10K type strain sequencing project: providing services to taxonomists for standard genome sequencing and annotation.</title>
        <authorList>
            <consortium name="The Broad Institute Genomics Platform"/>
            <consortium name="The Broad Institute Genome Sequencing Center for Infectious Disease"/>
            <person name="Wu L."/>
            <person name="Ma J."/>
        </authorList>
    </citation>
    <scope>NUCLEOTIDE SEQUENCE [LARGE SCALE GENOMIC DNA]</scope>
    <source>
        <strain evidence="2">CECT 8979</strain>
    </source>
</reference>
<proteinExistence type="predicted"/>
<accession>A0ABV8AJB6</accession>
<organism evidence="1 2">
    <name type="scientific">Winogradskyella maritima</name>
    <dbReference type="NCBI Taxonomy" id="1517766"/>
    <lineage>
        <taxon>Bacteria</taxon>
        <taxon>Pseudomonadati</taxon>
        <taxon>Bacteroidota</taxon>
        <taxon>Flavobacteriia</taxon>
        <taxon>Flavobacteriales</taxon>
        <taxon>Flavobacteriaceae</taxon>
        <taxon>Winogradskyella</taxon>
    </lineage>
</organism>
<dbReference type="Proteomes" id="UP001595812">
    <property type="component" value="Unassembled WGS sequence"/>
</dbReference>
<dbReference type="SUPFAM" id="SSF49899">
    <property type="entry name" value="Concanavalin A-like lectins/glucanases"/>
    <property type="match status" value="1"/>
</dbReference>
<dbReference type="RefSeq" id="WP_386101064.1">
    <property type="nucleotide sequence ID" value="NZ_JBHSAT010000021.1"/>
</dbReference>
<name>A0ABV8AJB6_9FLAO</name>
<dbReference type="Pfam" id="PF13385">
    <property type="entry name" value="Laminin_G_3"/>
    <property type="match status" value="1"/>
</dbReference>
<evidence type="ECO:0000313" key="1">
    <source>
        <dbReference type="EMBL" id="MFC3877852.1"/>
    </source>
</evidence>